<name>A0A350P534_9ALTE</name>
<dbReference type="Gene3D" id="1.10.30.50">
    <property type="match status" value="1"/>
</dbReference>
<sequence>MHFLQDCVPVYERISDYLFNMSALTRREARQQWRDAIKSSWNNRCAYCGRPPIDDNSLTMDHVRPKSAGGEDRTSNCIPACQECNQNKSSQEWVAWFRMQPFYTIESEWRIRQWLARGLSHFGPYDEEDSKIVDEYANKIMGTWPEGKE</sequence>
<dbReference type="PANTHER" id="PTHR33877:SF1">
    <property type="entry name" value="TYPE IV METHYL-DIRECTED RESTRICTION ENZYME ECOKMCRA"/>
    <property type="match status" value="1"/>
</dbReference>
<keyword evidence="2" id="KW-0540">Nuclease</keyword>
<accession>A0A350P534</accession>
<dbReference type="GO" id="GO:0008270">
    <property type="term" value="F:zinc ion binding"/>
    <property type="evidence" value="ECO:0007669"/>
    <property type="project" value="InterPro"/>
</dbReference>
<dbReference type="AlphaFoldDB" id="A0A350P534"/>
<protein>
    <submittedName>
        <fullName evidence="2">HNH endonuclease</fullName>
    </submittedName>
</protein>
<dbReference type="Pfam" id="PF01844">
    <property type="entry name" value="HNH"/>
    <property type="match status" value="1"/>
</dbReference>
<dbReference type="InterPro" id="IPR052892">
    <property type="entry name" value="NA-targeting_endonuclease"/>
</dbReference>
<keyword evidence="2" id="KW-0255">Endonuclease</keyword>
<keyword evidence="2" id="KW-0378">Hydrolase</keyword>
<evidence type="ECO:0000259" key="1">
    <source>
        <dbReference type="SMART" id="SM00507"/>
    </source>
</evidence>
<evidence type="ECO:0000313" key="3">
    <source>
        <dbReference type="Proteomes" id="UP000263517"/>
    </source>
</evidence>
<proteinExistence type="predicted"/>
<gene>
    <name evidence="2" type="ORF">DCW74_11790</name>
</gene>
<reference evidence="2 3" key="1">
    <citation type="journal article" date="2018" name="Nat. Biotechnol.">
        <title>A standardized bacterial taxonomy based on genome phylogeny substantially revises the tree of life.</title>
        <authorList>
            <person name="Parks D.H."/>
            <person name="Chuvochina M."/>
            <person name="Waite D.W."/>
            <person name="Rinke C."/>
            <person name="Skarshewski A."/>
            <person name="Chaumeil P.A."/>
            <person name="Hugenholtz P."/>
        </authorList>
    </citation>
    <scope>NUCLEOTIDE SEQUENCE [LARGE SCALE GENOMIC DNA]</scope>
    <source>
        <strain evidence="2">UBA11978</strain>
    </source>
</reference>
<dbReference type="CDD" id="cd00085">
    <property type="entry name" value="HNHc"/>
    <property type="match status" value="1"/>
</dbReference>
<feature type="domain" description="HNH nuclease" evidence="1">
    <location>
        <begin position="32"/>
        <end position="86"/>
    </location>
</feature>
<dbReference type="SMART" id="SM00507">
    <property type="entry name" value="HNHc"/>
    <property type="match status" value="1"/>
</dbReference>
<dbReference type="InterPro" id="IPR002711">
    <property type="entry name" value="HNH"/>
</dbReference>
<dbReference type="EMBL" id="DNAN01000421">
    <property type="protein sequence ID" value="HAW76401.1"/>
    <property type="molecule type" value="Genomic_DNA"/>
</dbReference>
<comment type="caution">
    <text evidence="2">The sequence shown here is derived from an EMBL/GenBank/DDBJ whole genome shotgun (WGS) entry which is preliminary data.</text>
</comment>
<evidence type="ECO:0000313" key="2">
    <source>
        <dbReference type="EMBL" id="HAW76401.1"/>
    </source>
</evidence>
<dbReference type="InterPro" id="IPR003615">
    <property type="entry name" value="HNH_nuc"/>
</dbReference>
<dbReference type="GO" id="GO:0003676">
    <property type="term" value="F:nucleic acid binding"/>
    <property type="evidence" value="ECO:0007669"/>
    <property type="project" value="InterPro"/>
</dbReference>
<dbReference type="Proteomes" id="UP000263517">
    <property type="component" value="Unassembled WGS sequence"/>
</dbReference>
<organism evidence="2 3">
    <name type="scientific">Alteromonas australica</name>
    <dbReference type="NCBI Taxonomy" id="589873"/>
    <lineage>
        <taxon>Bacteria</taxon>
        <taxon>Pseudomonadati</taxon>
        <taxon>Pseudomonadota</taxon>
        <taxon>Gammaproteobacteria</taxon>
        <taxon>Alteromonadales</taxon>
        <taxon>Alteromonadaceae</taxon>
        <taxon>Alteromonas/Salinimonas group</taxon>
        <taxon>Alteromonas</taxon>
    </lineage>
</organism>
<dbReference type="GO" id="GO:0004519">
    <property type="term" value="F:endonuclease activity"/>
    <property type="evidence" value="ECO:0007669"/>
    <property type="project" value="UniProtKB-KW"/>
</dbReference>
<dbReference type="PANTHER" id="PTHR33877">
    <property type="entry name" value="SLL1193 PROTEIN"/>
    <property type="match status" value="1"/>
</dbReference>